<dbReference type="RefSeq" id="WP_354660715.1">
    <property type="nucleotide sequence ID" value="NZ_JBEXAC010000001.1"/>
</dbReference>
<keyword evidence="2" id="KW-1185">Reference proteome</keyword>
<evidence type="ECO:0000313" key="2">
    <source>
        <dbReference type="Proteomes" id="UP001549749"/>
    </source>
</evidence>
<proteinExistence type="predicted"/>
<evidence type="ECO:0000313" key="1">
    <source>
        <dbReference type="EMBL" id="MET6998080.1"/>
    </source>
</evidence>
<comment type="caution">
    <text evidence="1">The sequence shown here is derived from an EMBL/GenBank/DDBJ whole genome shotgun (WGS) entry which is preliminary data.</text>
</comment>
<gene>
    <name evidence="1" type="ORF">ABR189_11895</name>
</gene>
<accession>A0ABV2T613</accession>
<name>A0ABV2T613_9BACT</name>
<evidence type="ECO:0008006" key="3">
    <source>
        <dbReference type="Google" id="ProtNLM"/>
    </source>
</evidence>
<sequence>MGAEIITKFRVASDETVSQLLHLITTSAEERFSKTLTPAALTQYLSNRYTPKTLVDQINNFANQWLITYVDGVPAGYAFLTSRGPVQEGYAGKKVVHLVDFEILHAYADTVARQSLIEKCMATYKGFEAMWLVTQRDHPLTTFLETQGFVKGREAVDFNGVPVPAVYLVKEI</sequence>
<dbReference type="Proteomes" id="UP001549749">
    <property type="component" value="Unassembled WGS sequence"/>
</dbReference>
<dbReference type="Gene3D" id="3.40.630.30">
    <property type="match status" value="1"/>
</dbReference>
<dbReference type="EMBL" id="JBEXAC010000001">
    <property type="protein sequence ID" value="MET6998080.1"/>
    <property type="molecule type" value="Genomic_DNA"/>
</dbReference>
<protein>
    <recommendedName>
        <fullName evidence="3">N-acetyltransferase domain-containing protein</fullName>
    </recommendedName>
</protein>
<reference evidence="1 2" key="1">
    <citation type="submission" date="2024-06" db="EMBL/GenBank/DDBJ databases">
        <title>Chitinophaga defluvii sp. nov., isolated from municipal sewage.</title>
        <authorList>
            <person name="Zhang L."/>
        </authorList>
    </citation>
    <scope>NUCLEOTIDE SEQUENCE [LARGE SCALE GENOMIC DNA]</scope>
    <source>
        <strain evidence="1 2">H8</strain>
    </source>
</reference>
<organism evidence="1 2">
    <name type="scientific">Chitinophaga defluvii</name>
    <dbReference type="NCBI Taxonomy" id="3163343"/>
    <lineage>
        <taxon>Bacteria</taxon>
        <taxon>Pseudomonadati</taxon>
        <taxon>Bacteroidota</taxon>
        <taxon>Chitinophagia</taxon>
        <taxon>Chitinophagales</taxon>
        <taxon>Chitinophagaceae</taxon>
        <taxon>Chitinophaga</taxon>
    </lineage>
</organism>
<dbReference type="SUPFAM" id="SSF55729">
    <property type="entry name" value="Acyl-CoA N-acyltransferases (Nat)"/>
    <property type="match status" value="1"/>
</dbReference>
<dbReference type="InterPro" id="IPR016181">
    <property type="entry name" value="Acyl_CoA_acyltransferase"/>
</dbReference>